<keyword evidence="6" id="KW-0694">RNA-binding</keyword>
<dbReference type="PROSITE" id="PS51358">
    <property type="entry name" value="NOP"/>
    <property type="match status" value="1"/>
</dbReference>
<evidence type="ECO:0000259" key="14">
    <source>
        <dbReference type="PROSITE" id="PS51358"/>
    </source>
</evidence>
<keyword evidence="7" id="KW-0508">mRNA splicing</keyword>
<evidence type="ECO:0000313" key="15">
    <source>
        <dbReference type="EMBL" id="KAK6731895.1"/>
    </source>
</evidence>
<accession>A0ABR1C370</accession>
<keyword evidence="5" id="KW-0747">Spliceosome</keyword>
<dbReference type="InterPro" id="IPR027105">
    <property type="entry name" value="Prp31"/>
</dbReference>
<dbReference type="PANTHER" id="PTHR13904:SF0">
    <property type="entry name" value="U4_U6 SMALL NUCLEAR RIBONUCLEOPROTEIN PRP31"/>
    <property type="match status" value="1"/>
</dbReference>
<evidence type="ECO:0000256" key="11">
    <source>
        <dbReference type="ARBA" id="ARBA00045397"/>
    </source>
</evidence>
<proteinExistence type="inferred from homology"/>
<feature type="domain" description="Nop" evidence="14">
    <location>
        <begin position="215"/>
        <end position="333"/>
    </location>
</feature>
<name>A0ABR1C370_NECAM</name>
<dbReference type="SUPFAM" id="SSF89124">
    <property type="entry name" value="Nop domain"/>
    <property type="match status" value="1"/>
</dbReference>
<reference evidence="15 16" key="1">
    <citation type="submission" date="2023-08" db="EMBL/GenBank/DDBJ databases">
        <title>A Necator americanus chromosomal reference genome.</title>
        <authorList>
            <person name="Ilik V."/>
            <person name="Petrzelkova K.J."/>
            <person name="Pardy F."/>
            <person name="Fuh T."/>
            <person name="Niatou-Singa F.S."/>
            <person name="Gouil Q."/>
            <person name="Baker L."/>
            <person name="Ritchie M.E."/>
            <person name="Jex A.R."/>
            <person name="Gazzola D."/>
            <person name="Li H."/>
            <person name="Toshio Fujiwara R."/>
            <person name="Zhan B."/>
            <person name="Aroian R.V."/>
            <person name="Pafco B."/>
            <person name="Schwarz E.M."/>
        </authorList>
    </citation>
    <scope>NUCLEOTIDE SEQUENCE [LARGE SCALE GENOMIC DNA]</scope>
    <source>
        <strain evidence="15 16">Aroian</strain>
        <tissue evidence="15">Whole animal</tissue>
    </source>
</reference>
<evidence type="ECO:0000256" key="2">
    <source>
        <dbReference type="ARBA" id="ARBA00005572"/>
    </source>
</evidence>
<dbReference type="Gene3D" id="1.10.287.4070">
    <property type="match status" value="1"/>
</dbReference>
<evidence type="ECO:0000256" key="9">
    <source>
        <dbReference type="ARBA" id="ARBA00023274"/>
    </source>
</evidence>
<dbReference type="Gene3D" id="1.10.246.90">
    <property type="entry name" value="Nop domain"/>
    <property type="match status" value="1"/>
</dbReference>
<evidence type="ECO:0000256" key="10">
    <source>
        <dbReference type="ARBA" id="ARBA00030766"/>
    </source>
</evidence>
<keyword evidence="9" id="KW-0687">Ribonucleoprotein</keyword>
<dbReference type="SMART" id="SM00931">
    <property type="entry name" value="NOSIC"/>
    <property type="match status" value="1"/>
</dbReference>
<sequence>MSLAEELMADFEEDDADELEQAMETMKNEDDIEEATEVVPGKSDYNSVYDVAKMTLTDEYKDLIATLNAELERTDEVHVTAPLEADPQYILIVKLSHLAADIDGEISVIHKFVRDKYEKRFPELETLVPNPLEYLAAVKLLGNEINTKGQNKELLGQILAPATCIVVSVTASTTQGKSLEPDELNAVREACDLAEKLHTDRISMHRLVELRMSLIAPNLVHLLGAATTALLVSQAGGLAPLSRMPACNIQVLGRQKRSLAGFSSTSALPHAGFVYFHPIVQSMPPDLKSKAAKVLAAKCTLAARVDSLHESPNGAIGVHLLEQVRNKMEKLLEPPPVKASKALPKPLDKASKKRGGRRVRKMKERMGMTDLRKSANRMNFGELAEDVLQDHIGFDLGQIKTGNIAGGRIRAGVVDNKTRVKMSQKVQRQMERQRAQGGVTSIRSKTAGTASSVTFTPVQGLEIINPTALEKTATSSSTYFSSSASFVKEWADSNLRSIVQLAEPLIATRPYGVLLILFRSFHVVPAGQYPLRESGSAVRNAFDNNQVSASFEVMELSPVLSKLFPTPPGSQTPPQIPRAQYGYPVPPALRPHAGPPSGITFPNALSMLMLRSNHAAHVNGSLQNQGKTSSNFEIHPLHPEIRHVVPHSDPAKSPTEDTKKKKRNQHNKSRGLPRHVNSSSTSLPESVSITPSQVVVSSTNAPGGGTIVSSRDEKGQIHVRVEYDRSQILRSAHSPYSLLPPACLKNIVLNTSEILSRFPQRHGVNLSSSCEVAT</sequence>
<protein>
    <recommendedName>
        <fullName evidence="3">U4/U6 small nuclear ribonucleoprotein Prp31</fullName>
    </recommendedName>
    <alternativeName>
        <fullName evidence="10">Pre-mRNA-processing factor 31</fullName>
    </alternativeName>
</protein>
<evidence type="ECO:0000256" key="3">
    <source>
        <dbReference type="ARBA" id="ARBA00013538"/>
    </source>
</evidence>
<dbReference type="EMBL" id="JAVFWL010000001">
    <property type="protein sequence ID" value="KAK6731895.1"/>
    <property type="molecule type" value="Genomic_DNA"/>
</dbReference>
<feature type="coiled-coil region" evidence="12">
    <location>
        <begin position="9"/>
        <end position="36"/>
    </location>
</feature>
<evidence type="ECO:0000256" key="13">
    <source>
        <dbReference type="SAM" id="MobiDB-lite"/>
    </source>
</evidence>
<comment type="function">
    <text evidence="11">Involved in pre-mRNA splicing as component of the spliceosome. Required for the assembly of the U4/U5/U6 tri-snRNP complex, one of the building blocks of the spliceosome.</text>
</comment>
<evidence type="ECO:0000256" key="1">
    <source>
        <dbReference type="ARBA" id="ARBA00004123"/>
    </source>
</evidence>
<keyword evidence="8" id="KW-0539">Nucleus</keyword>
<dbReference type="Proteomes" id="UP001303046">
    <property type="component" value="Unassembled WGS sequence"/>
</dbReference>
<feature type="compositionally biased region" description="Basic residues" evidence="13">
    <location>
        <begin position="660"/>
        <end position="673"/>
    </location>
</feature>
<comment type="caution">
    <text evidence="15">The sequence shown here is derived from an EMBL/GenBank/DDBJ whole genome shotgun (WGS) entry which is preliminary data.</text>
</comment>
<feature type="compositionally biased region" description="Basic residues" evidence="13">
    <location>
        <begin position="351"/>
        <end position="363"/>
    </location>
</feature>
<keyword evidence="16" id="KW-1185">Reference proteome</keyword>
<feature type="compositionally biased region" description="Polar residues" evidence="13">
    <location>
        <begin position="676"/>
        <end position="701"/>
    </location>
</feature>
<keyword evidence="12" id="KW-0175">Coiled coil</keyword>
<evidence type="ECO:0000256" key="5">
    <source>
        <dbReference type="ARBA" id="ARBA00022728"/>
    </source>
</evidence>
<dbReference type="InterPro" id="IPR019175">
    <property type="entry name" value="Prp31_C"/>
</dbReference>
<dbReference type="PANTHER" id="PTHR13904">
    <property type="entry name" value="PRE-MRNA SPLICING FACTOR PRP31"/>
    <property type="match status" value="1"/>
</dbReference>
<feature type="region of interest" description="Disordered" evidence="13">
    <location>
        <begin position="641"/>
        <end position="710"/>
    </location>
</feature>
<gene>
    <name evidence="15" type="primary">Necator_chrI.g4139</name>
    <name evidence="15" type="ORF">RB195_008010</name>
</gene>
<keyword evidence="4" id="KW-0507">mRNA processing</keyword>
<evidence type="ECO:0000256" key="12">
    <source>
        <dbReference type="SAM" id="Coils"/>
    </source>
</evidence>
<comment type="similarity">
    <text evidence="2">Belongs to the PRP31 family.</text>
</comment>
<comment type="subcellular location">
    <subcellularLocation>
        <location evidence="1">Nucleus</location>
    </subcellularLocation>
</comment>
<dbReference type="InterPro" id="IPR002687">
    <property type="entry name" value="Nop_dom"/>
</dbReference>
<feature type="region of interest" description="Disordered" evidence="13">
    <location>
        <begin position="333"/>
        <end position="363"/>
    </location>
</feature>
<dbReference type="Pfam" id="PF01798">
    <property type="entry name" value="Nop"/>
    <property type="match status" value="1"/>
</dbReference>
<evidence type="ECO:0000256" key="7">
    <source>
        <dbReference type="ARBA" id="ARBA00023187"/>
    </source>
</evidence>
<organism evidence="15 16">
    <name type="scientific">Necator americanus</name>
    <name type="common">Human hookworm</name>
    <dbReference type="NCBI Taxonomy" id="51031"/>
    <lineage>
        <taxon>Eukaryota</taxon>
        <taxon>Metazoa</taxon>
        <taxon>Ecdysozoa</taxon>
        <taxon>Nematoda</taxon>
        <taxon>Chromadorea</taxon>
        <taxon>Rhabditida</taxon>
        <taxon>Rhabditina</taxon>
        <taxon>Rhabditomorpha</taxon>
        <taxon>Strongyloidea</taxon>
        <taxon>Ancylostomatidae</taxon>
        <taxon>Bunostominae</taxon>
        <taxon>Necator</taxon>
    </lineage>
</organism>
<evidence type="ECO:0000256" key="8">
    <source>
        <dbReference type="ARBA" id="ARBA00023242"/>
    </source>
</evidence>
<evidence type="ECO:0000256" key="6">
    <source>
        <dbReference type="ARBA" id="ARBA00022884"/>
    </source>
</evidence>
<evidence type="ECO:0000313" key="16">
    <source>
        <dbReference type="Proteomes" id="UP001303046"/>
    </source>
</evidence>
<dbReference type="Pfam" id="PF09785">
    <property type="entry name" value="Prp31_C"/>
    <property type="match status" value="1"/>
</dbReference>
<dbReference type="InterPro" id="IPR012976">
    <property type="entry name" value="NOSIC"/>
</dbReference>
<dbReference type="InterPro" id="IPR036070">
    <property type="entry name" value="Nop_dom_sf"/>
</dbReference>
<evidence type="ECO:0000256" key="4">
    <source>
        <dbReference type="ARBA" id="ARBA00022664"/>
    </source>
</evidence>
<dbReference type="InterPro" id="IPR042239">
    <property type="entry name" value="Nop_C"/>
</dbReference>